<proteinExistence type="predicted"/>
<protein>
    <submittedName>
        <fullName evidence="1">Uncharacterized protein</fullName>
    </submittedName>
</protein>
<gene>
    <name evidence="1" type="ORF">O6H91_22G053500</name>
</gene>
<sequence length="173" mass="19622">MKITALLVIKCTTPGGSSADPKVLANASDVSHFGFFQRASAKEFILFVARTIASRTPLGQRQSVEQDEYVVYCYNRNGLCGLVFADKHYPMRSAFSVVNKVLDEYQQKFGNTWQSAQIDNNEAWPYLTEALTKFQVRLHINSHFHSNGRQDAAQFDSYLQIKRDLSMRTCIKG</sequence>
<accession>A0ACC2AFT8</accession>
<keyword evidence="2" id="KW-1185">Reference proteome</keyword>
<name>A0ACC2AFT8_DIPCM</name>
<evidence type="ECO:0000313" key="2">
    <source>
        <dbReference type="Proteomes" id="UP001162992"/>
    </source>
</evidence>
<dbReference type="Proteomes" id="UP001162992">
    <property type="component" value="Chromosome 22"/>
</dbReference>
<comment type="caution">
    <text evidence="1">The sequence shown here is derived from an EMBL/GenBank/DDBJ whole genome shotgun (WGS) entry which is preliminary data.</text>
</comment>
<dbReference type="EMBL" id="CM055113">
    <property type="protein sequence ID" value="KAJ7516321.1"/>
    <property type="molecule type" value="Genomic_DNA"/>
</dbReference>
<organism evidence="1 2">
    <name type="scientific">Diphasiastrum complanatum</name>
    <name type="common">Issler's clubmoss</name>
    <name type="synonym">Lycopodium complanatum</name>
    <dbReference type="NCBI Taxonomy" id="34168"/>
    <lineage>
        <taxon>Eukaryota</taxon>
        <taxon>Viridiplantae</taxon>
        <taxon>Streptophyta</taxon>
        <taxon>Embryophyta</taxon>
        <taxon>Tracheophyta</taxon>
        <taxon>Lycopodiopsida</taxon>
        <taxon>Lycopodiales</taxon>
        <taxon>Lycopodiaceae</taxon>
        <taxon>Lycopodioideae</taxon>
        <taxon>Diphasiastrum</taxon>
    </lineage>
</organism>
<evidence type="ECO:0000313" key="1">
    <source>
        <dbReference type="EMBL" id="KAJ7516321.1"/>
    </source>
</evidence>
<reference evidence="2" key="1">
    <citation type="journal article" date="2024" name="Proc. Natl. Acad. Sci. U.S.A.">
        <title>Extraordinary preservation of gene collinearity over three hundred million years revealed in homosporous lycophytes.</title>
        <authorList>
            <person name="Li C."/>
            <person name="Wickell D."/>
            <person name="Kuo L.Y."/>
            <person name="Chen X."/>
            <person name="Nie B."/>
            <person name="Liao X."/>
            <person name="Peng D."/>
            <person name="Ji J."/>
            <person name="Jenkins J."/>
            <person name="Williams M."/>
            <person name="Shu S."/>
            <person name="Plott C."/>
            <person name="Barry K."/>
            <person name="Rajasekar S."/>
            <person name="Grimwood J."/>
            <person name="Han X."/>
            <person name="Sun S."/>
            <person name="Hou Z."/>
            <person name="He W."/>
            <person name="Dai G."/>
            <person name="Sun C."/>
            <person name="Schmutz J."/>
            <person name="Leebens-Mack J.H."/>
            <person name="Li F.W."/>
            <person name="Wang L."/>
        </authorList>
    </citation>
    <scope>NUCLEOTIDE SEQUENCE [LARGE SCALE GENOMIC DNA]</scope>
    <source>
        <strain evidence="2">cv. PW_Plant_1</strain>
    </source>
</reference>